<accession>A0A1X7T4H9</accession>
<evidence type="ECO:0000313" key="1">
    <source>
        <dbReference type="EnsemblMetazoa" id="Aqu2.1.09409_001"/>
    </source>
</evidence>
<dbReference type="AlphaFoldDB" id="A0A1X7T4H9"/>
<sequence length="89" mass="9768">MEGSSKENKAVSSNTVSLGLAVSELKDTCSKVVIHGVITKLSPMKQSSSSKRKYFDGWVTDDQGLKRFVSFSTALIDKMKKAQQDTSQH</sequence>
<name>A0A1X7T4H9_AMPQE</name>
<protein>
    <submittedName>
        <fullName evidence="1">Uncharacterized protein</fullName>
    </submittedName>
</protein>
<organism evidence="1">
    <name type="scientific">Amphimedon queenslandica</name>
    <name type="common">Sponge</name>
    <dbReference type="NCBI Taxonomy" id="400682"/>
    <lineage>
        <taxon>Eukaryota</taxon>
        <taxon>Metazoa</taxon>
        <taxon>Porifera</taxon>
        <taxon>Demospongiae</taxon>
        <taxon>Heteroscleromorpha</taxon>
        <taxon>Haplosclerida</taxon>
        <taxon>Niphatidae</taxon>
        <taxon>Amphimedon</taxon>
    </lineage>
</organism>
<reference evidence="1" key="1">
    <citation type="submission" date="2017-05" db="UniProtKB">
        <authorList>
            <consortium name="EnsemblMetazoa"/>
        </authorList>
    </citation>
    <scope>IDENTIFICATION</scope>
</reference>
<proteinExistence type="predicted"/>
<dbReference type="InParanoid" id="A0A1X7T4H9"/>
<dbReference type="EnsemblMetazoa" id="Aqu2.1.09409_001">
    <property type="protein sequence ID" value="Aqu2.1.09409_001"/>
    <property type="gene ID" value="Aqu2.1.09409"/>
</dbReference>